<gene>
    <name evidence="1" type="ORF">GIS02_01480</name>
</gene>
<proteinExistence type="predicted"/>
<name>A0A848D789_9EURY</name>
<organism evidence="1 2">
    <name type="scientific">Candidatus Ethanoperedens thermophilum</name>
    <dbReference type="NCBI Taxonomy" id="2766897"/>
    <lineage>
        <taxon>Archaea</taxon>
        <taxon>Methanobacteriati</taxon>
        <taxon>Methanobacteriota</taxon>
        <taxon>Stenosarchaea group</taxon>
        <taxon>Methanomicrobia</taxon>
        <taxon>Methanosarcinales</taxon>
        <taxon>Methanosarcinales incertae sedis</taxon>
        <taxon>GOM Arc I cluster</taxon>
        <taxon>Candidatus Ethanoperedens</taxon>
    </lineage>
</organism>
<reference evidence="1" key="1">
    <citation type="journal article" date="2020" name="MBio">
        <title>'Candidatus Ethanoperedens,' a Thermophilic Genus of Archaea Mediating the Anaerobic Oxidation of Ethane.</title>
        <authorList>
            <person name="Hahn C.J."/>
            <person name="Laso-Perez R."/>
            <person name="Vulcano F."/>
            <person name="Vaziourakis K.M."/>
            <person name="Stokke R."/>
            <person name="Steen I.H."/>
            <person name="Teske A."/>
            <person name="Boetius A."/>
            <person name="Liebeke M."/>
            <person name="Amann R."/>
            <person name="Knittel K."/>
            <person name="Wegener G."/>
        </authorList>
    </citation>
    <scope>NUCLEOTIDE SEQUENCE</scope>
    <source>
        <strain evidence="1">GoM-Arc1-LC-WB58</strain>
    </source>
</reference>
<evidence type="ECO:0000313" key="2">
    <source>
        <dbReference type="Proteomes" id="UP000606580"/>
    </source>
</evidence>
<comment type="caution">
    <text evidence="1">The sequence shown here is derived from an EMBL/GenBank/DDBJ whole genome shotgun (WGS) entry which is preliminary data.</text>
</comment>
<accession>A0A848D789</accession>
<dbReference type="Proteomes" id="UP000606580">
    <property type="component" value="Unassembled WGS sequence"/>
</dbReference>
<protein>
    <submittedName>
        <fullName evidence="1">Uncharacterized protein</fullName>
    </submittedName>
</protein>
<evidence type="ECO:0000313" key="1">
    <source>
        <dbReference type="EMBL" id="NMG82860.1"/>
    </source>
</evidence>
<dbReference type="EMBL" id="WNEG01000029">
    <property type="protein sequence ID" value="NMG82860.1"/>
    <property type="molecule type" value="Genomic_DNA"/>
</dbReference>
<sequence>MKKMKKIPTEEEMLEAIKKNPKIMEVWGALKDIIPEAVVDVKERRKRHESSGHSRD</sequence>
<dbReference type="AlphaFoldDB" id="A0A848D789"/>